<reference evidence="1" key="2">
    <citation type="journal article" date="2015" name="Data Brief">
        <title>Shoot transcriptome of the giant reed, Arundo donax.</title>
        <authorList>
            <person name="Barrero R.A."/>
            <person name="Guerrero F.D."/>
            <person name="Moolhuijzen P."/>
            <person name="Goolsby J.A."/>
            <person name="Tidwell J."/>
            <person name="Bellgard S.E."/>
            <person name="Bellgard M.I."/>
        </authorList>
    </citation>
    <scope>NUCLEOTIDE SEQUENCE</scope>
    <source>
        <tissue evidence="1">Shoot tissue taken approximately 20 cm above the soil surface</tissue>
    </source>
</reference>
<proteinExistence type="predicted"/>
<reference evidence="1" key="1">
    <citation type="submission" date="2014-09" db="EMBL/GenBank/DDBJ databases">
        <authorList>
            <person name="Magalhaes I.L.F."/>
            <person name="Oliveira U."/>
            <person name="Santos F.R."/>
            <person name="Vidigal T.H.D.A."/>
            <person name="Brescovit A.D."/>
            <person name="Santos A.J."/>
        </authorList>
    </citation>
    <scope>NUCLEOTIDE SEQUENCE</scope>
    <source>
        <tissue evidence="1">Shoot tissue taken approximately 20 cm above the soil surface</tissue>
    </source>
</reference>
<dbReference type="EMBL" id="GBRH01245232">
    <property type="protein sequence ID" value="JAD52663.1"/>
    <property type="molecule type" value="Transcribed_RNA"/>
</dbReference>
<name>A0A0A9AS41_ARUDO</name>
<dbReference type="AlphaFoldDB" id="A0A0A9AS41"/>
<sequence>MTPNQTLVSYLTLRQFCQLTLE</sequence>
<organism evidence="1">
    <name type="scientific">Arundo donax</name>
    <name type="common">Giant reed</name>
    <name type="synonym">Donax arundinaceus</name>
    <dbReference type="NCBI Taxonomy" id="35708"/>
    <lineage>
        <taxon>Eukaryota</taxon>
        <taxon>Viridiplantae</taxon>
        <taxon>Streptophyta</taxon>
        <taxon>Embryophyta</taxon>
        <taxon>Tracheophyta</taxon>
        <taxon>Spermatophyta</taxon>
        <taxon>Magnoliopsida</taxon>
        <taxon>Liliopsida</taxon>
        <taxon>Poales</taxon>
        <taxon>Poaceae</taxon>
        <taxon>PACMAD clade</taxon>
        <taxon>Arundinoideae</taxon>
        <taxon>Arundineae</taxon>
        <taxon>Arundo</taxon>
    </lineage>
</organism>
<accession>A0A0A9AS41</accession>
<evidence type="ECO:0000313" key="1">
    <source>
        <dbReference type="EMBL" id="JAD52663.1"/>
    </source>
</evidence>
<protein>
    <submittedName>
        <fullName evidence="1">Uncharacterized protein</fullName>
    </submittedName>
</protein>